<sequence length="892" mass="104555">MTNPSLECLERLENYLNEHKIERFADLQLGYQPKILGCGGSSIIYHTTFQGKNYALKSYNINVYMDDKTIKKFIKEATFENVPSVYIVLYEECRFYERDKRPKLESILSTLDRLSREDFPFELPNFDDPSNLIRFKHVIEGIDIEKLPRELLIGALKSLSVAPEFNAYKVEDVAYLELRLRTLKAILEIVYYFGSLKHEFRNELLNNFKTYIDFYYRLVNSFNQPNYNINFLLIHLYDTLLSVRVDEEVHSGRYLEKSIAPEMTIHVGVSMPTEALNILQNIEASNFSRLAGWYKEWRNLLNVRHSLEISTKQNHGFLQYHQEIFLFEFFRRHVLDHISNQVMPATNISKGILNSKNEFLYVFNKKKPISSFNSLWFGTLDLVQDICYTTTEPAILAVCYYFGLESLRKSQCINIKFKSLEILLSLLFKKPEQFHNTINEIREYCDTQFEFLIDIVRKKISIDDDLIMKSKHYISIFQEKYSTKKIVTLLKDIIKEKITCTTSKKLNGDFVRLECGHTISRLAIGNQKLCPFCKTDLDIELIYNFSSNAVLKGFYEKLEDFDEQQIPRNILPKSTLFKKAKDAEEQERYSEVLLYLDQLIQFYPKSNSYHVQCCKANAMWELGLKENLETAIKLHVKARDILTLTIKLKPKKSLAYICRGKIYLYHNNNAEALRDFELAQKFGPNNIVTYLYKLMMSKEAENSKMLIEEQVRYKSIVKRKKFNLISTSLLLTTIKPSKMIFGLGNSLPVKLYSLDDSTISGYVLLKVFKKFQQAIKRAVNFKLGLSEQNRLELFKQSQSDLENAIKLKPKEPYWHCQLGALLYEQGDHDNSLKELIEAIELFKSSPLLLETKFRKLLISEAYHYRGLLYKAKGDYRMANSDFKEYQNLIRIT</sequence>
<dbReference type="PANTHER" id="PTHR44858:SF1">
    <property type="entry name" value="UDP-N-ACETYLGLUCOSAMINE--PEPTIDE N-ACETYLGLUCOSAMINYLTRANSFERASE SPINDLY-RELATED"/>
    <property type="match status" value="1"/>
</dbReference>
<gene>
    <name evidence="4" type="ORF">GMARGA_LOCUS11230</name>
</gene>
<dbReference type="InterPro" id="IPR019734">
    <property type="entry name" value="TPR_rpt"/>
</dbReference>
<evidence type="ECO:0000313" key="5">
    <source>
        <dbReference type="Proteomes" id="UP000789901"/>
    </source>
</evidence>
<dbReference type="PANTHER" id="PTHR44858">
    <property type="entry name" value="TETRATRICOPEPTIDE REPEAT PROTEIN 6"/>
    <property type="match status" value="1"/>
</dbReference>
<accession>A0ABN7UWD5</accession>
<keyword evidence="2 3" id="KW-0802">TPR repeat</keyword>
<proteinExistence type="predicted"/>
<name>A0ABN7UWD5_GIGMA</name>
<organism evidence="4 5">
    <name type="scientific">Gigaspora margarita</name>
    <dbReference type="NCBI Taxonomy" id="4874"/>
    <lineage>
        <taxon>Eukaryota</taxon>
        <taxon>Fungi</taxon>
        <taxon>Fungi incertae sedis</taxon>
        <taxon>Mucoromycota</taxon>
        <taxon>Glomeromycotina</taxon>
        <taxon>Glomeromycetes</taxon>
        <taxon>Diversisporales</taxon>
        <taxon>Gigasporaceae</taxon>
        <taxon>Gigaspora</taxon>
    </lineage>
</organism>
<evidence type="ECO:0000256" key="3">
    <source>
        <dbReference type="PROSITE-ProRule" id="PRU00339"/>
    </source>
</evidence>
<dbReference type="EMBL" id="CAJVQB010006510">
    <property type="protein sequence ID" value="CAG8685491.1"/>
    <property type="molecule type" value="Genomic_DNA"/>
</dbReference>
<protein>
    <submittedName>
        <fullName evidence="4">7584_t:CDS:1</fullName>
    </submittedName>
</protein>
<comment type="caution">
    <text evidence="4">The sequence shown here is derived from an EMBL/GenBank/DDBJ whole genome shotgun (WGS) entry which is preliminary data.</text>
</comment>
<dbReference type="InterPro" id="IPR011990">
    <property type="entry name" value="TPR-like_helical_dom_sf"/>
</dbReference>
<evidence type="ECO:0000313" key="4">
    <source>
        <dbReference type="EMBL" id="CAG8685491.1"/>
    </source>
</evidence>
<dbReference type="PROSITE" id="PS50005">
    <property type="entry name" value="TPR"/>
    <property type="match status" value="1"/>
</dbReference>
<dbReference type="SMART" id="SM00028">
    <property type="entry name" value="TPR"/>
    <property type="match status" value="3"/>
</dbReference>
<keyword evidence="5" id="KW-1185">Reference proteome</keyword>
<feature type="repeat" description="TPR" evidence="3">
    <location>
        <begin position="653"/>
        <end position="686"/>
    </location>
</feature>
<keyword evidence="1" id="KW-0677">Repeat</keyword>
<dbReference type="SUPFAM" id="SSF57850">
    <property type="entry name" value="RING/U-box"/>
    <property type="match status" value="1"/>
</dbReference>
<dbReference type="SUPFAM" id="SSF48452">
    <property type="entry name" value="TPR-like"/>
    <property type="match status" value="2"/>
</dbReference>
<reference evidence="4 5" key="1">
    <citation type="submission" date="2021-06" db="EMBL/GenBank/DDBJ databases">
        <authorList>
            <person name="Kallberg Y."/>
            <person name="Tangrot J."/>
            <person name="Rosling A."/>
        </authorList>
    </citation>
    <scope>NUCLEOTIDE SEQUENCE [LARGE SCALE GENOMIC DNA]</scope>
    <source>
        <strain evidence="4 5">120-4 pot B 10/14</strain>
    </source>
</reference>
<dbReference type="Gene3D" id="1.25.40.10">
    <property type="entry name" value="Tetratricopeptide repeat domain"/>
    <property type="match status" value="2"/>
</dbReference>
<evidence type="ECO:0000256" key="1">
    <source>
        <dbReference type="ARBA" id="ARBA00022737"/>
    </source>
</evidence>
<dbReference type="InterPro" id="IPR050498">
    <property type="entry name" value="Ycf3"/>
</dbReference>
<dbReference type="Proteomes" id="UP000789901">
    <property type="component" value="Unassembled WGS sequence"/>
</dbReference>
<evidence type="ECO:0000256" key="2">
    <source>
        <dbReference type="ARBA" id="ARBA00022803"/>
    </source>
</evidence>